<dbReference type="GO" id="GO:0016616">
    <property type="term" value="F:oxidoreductase activity, acting on the CH-OH group of donors, NAD or NADP as acceptor"/>
    <property type="evidence" value="ECO:0007669"/>
    <property type="project" value="TreeGrafter"/>
</dbReference>
<dbReference type="PANTHER" id="PTHR42760">
    <property type="entry name" value="SHORT-CHAIN DEHYDROGENASES/REDUCTASES FAMILY MEMBER"/>
    <property type="match status" value="1"/>
</dbReference>
<gene>
    <name evidence="3" type="ORF">ACN38_g1564</name>
</gene>
<comment type="similarity">
    <text evidence="1">Belongs to the short-chain dehydrogenases/reductases (SDR) family.</text>
</comment>
<dbReference type="InterPro" id="IPR002347">
    <property type="entry name" value="SDR_fam"/>
</dbReference>
<protein>
    <recommendedName>
        <fullName evidence="5">Ketoreductase (KR) domain-containing protein</fullName>
    </recommendedName>
</protein>
<keyword evidence="2" id="KW-0521">NADP</keyword>
<accession>A0A0M9WJP2</accession>
<dbReference type="EMBL" id="LHQQ01000016">
    <property type="protein sequence ID" value="KOS47462.1"/>
    <property type="molecule type" value="Genomic_DNA"/>
</dbReference>
<evidence type="ECO:0000313" key="4">
    <source>
        <dbReference type="Proteomes" id="UP000037696"/>
    </source>
</evidence>
<proteinExistence type="inferred from homology"/>
<dbReference type="CDD" id="cd05233">
    <property type="entry name" value="SDR_c"/>
    <property type="match status" value="1"/>
</dbReference>
<reference evidence="3 4" key="1">
    <citation type="submission" date="2015-08" db="EMBL/GenBank/DDBJ databases">
        <title>Genome sequencing of Penicillium nordicum.</title>
        <authorList>
            <person name="Nguyen H.D."/>
            <person name="Seifert K.A."/>
        </authorList>
    </citation>
    <scope>NUCLEOTIDE SEQUENCE [LARGE SCALE GENOMIC DNA]</scope>
    <source>
        <strain evidence="3 4">DAOMC 185683</strain>
    </source>
</reference>
<dbReference type="AlphaFoldDB" id="A0A0M9WJP2"/>
<dbReference type="Pfam" id="PF00106">
    <property type="entry name" value="adh_short"/>
    <property type="match status" value="1"/>
</dbReference>
<keyword evidence="4" id="KW-1185">Reference proteome</keyword>
<organism evidence="3 4">
    <name type="scientific">Penicillium nordicum</name>
    <dbReference type="NCBI Taxonomy" id="229535"/>
    <lineage>
        <taxon>Eukaryota</taxon>
        <taxon>Fungi</taxon>
        <taxon>Dikarya</taxon>
        <taxon>Ascomycota</taxon>
        <taxon>Pezizomycotina</taxon>
        <taxon>Eurotiomycetes</taxon>
        <taxon>Eurotiomycetidae</taxon>
        <taxon>Eurotiales</taxon>
        <taxon>Aspergillaceae</taxon>
        <taxon>Penicillium</taxon>
    </lineage>
</organism>
<dbReference type="STRING" id="229535.A0A0M9WJP2"/>
<evidence type="ECO:0000256" key="2">
    <source>
        <dbReference type="ARBA" id="ARBA00022857"/>
    </source>
</evidence>
<sequence length="262" mass="29101">MDLQRAEWINVSDLPPLFRDEILGSATYVTKRYFRSAKGGQLDPVNVKLPMPFVVAITGTGQRGIGVSIALSYAQAGASGIFLSSRSEASAKSVAEQVKAINPSCRVEYEACDVSKEEDVIRLASRCRASFGRLDVAIFNQCEPLRYEKDTDGNPVSPSGICDELEEERMKAWATNYHEFKSDVVCIAVHPGAIKTNDETVPWDDVLLDDISLPGGFCVWLTKTKRAWLSGRFLVSGWDVAELESQREIIVAEDKFKFRLKI</sequence>
<evidence type="ECO:0008006" key="5">
    <source>
        <dbReference type="Google" id="ProtNLM"/>
    </source>
</evidence>
<dbReference type="Gene3D" id="3.40.50.720">
    <property type="entry name" value="NAD(P)-binding Rossmann-like Domain"/>
    <property type="match status" value="1"/>
</dbReference>
<evidence type="ECO:0000313" key="3">
    <source>
        <dbReference type="EMBL" id="KOS47462.1"/>
    </source>
</evidence>
<dbReference type="SUPFAM" id="SSF51735">
    <property type="entry name" value="NAD(P)-binding Rossmann-fold domains"/>
    <property type="match status" value="1"/>
</dbReference>
<comment type="caution">
    <text evidence="3">The sequence shown here is derived from an EMBL/GenBank/DDBJ whole genome shotgun (WGS) entry which is preliminary data.</text>
</comment>
<dbReference type="Proteomes" id="UP000037696">
    <property type="component" value="Unassembled WGS sequence"/>
</dbReference>
<dbReference type="InterPro" id="IPR036291">
    <property type="entry name" value="NAD(P)-bd_dom_sf"/>
</dbReference>
<dbReference type="OrthoDB" id="1933717at2759"/>
<name>A0A0M9WJP2_9EURO</name>
<evidence type="ECO:0000256" key="1">
    <source>
        <dbReference type="ARBA" id="ARBA00006484"/>
    </source>
</evidence>